<reference evidence="2" key="1">
    <citation type="journal article" date="2014" name="Genome Announc.">
        <title>De novo whole-genome sequence and genome annotation of Lichtheimia ramosa.</title>
        <authorList>
            <person name="Linde J."/>
            <person name="Schwartze V."/>
            <person name="Binder U."/>
            <person name="Lass-Florl C."/>
            <person name="Voigt K."/>
            <person name="Horn F."/>
        </authorList>
    </citation>
    <scope>NUCLEOTIDE SEQUENCE</scope>
    <source>
        <strain evidence="2">JMRC FSU:6197</strain>
    </source>
</reference>
<proteinExistence type="predicted"/>
<evidence type="ECO:0000313" key="2">
    <source>
        <dbReference type="EMBL" id="CDS10436.1"/>
    </source>
</evidence>
<keyword evidence="1" id="KW-0732">Signal</keyword>
<evidence type="ECO:0000256" key="1">
    <source>
        <dbReference type="SAM" id="SignalP"/>
    </source>
</evidence>
<protein>
    <submittedName>
        <fullName evidence="2">Uncharacterized protein</fullName>
    </submittedName>
</protein>
<feature type="signal peptide" evidence="1">
    <location>
        <begin position="1"/>
        <end position="19"/>
    </location>
</feature>
<feature type="chain" id="PRO_5001726557" evidence="1">
    <location>
        <begin position="20"/>
        <end position="240"/>
    </location>
</feature>
<dbReference type="OrthoDB" id="1859733at2759"/>
<gene>
    <name evidence="2" type="ORF">LRAMOSA03112</name>
</gene>
<sequence length="240" mass="26665">MKFLATLGAILPCLALVTADFLPDVHNAAPGPSNVKERIRPPEGMSAYDVFYAKGQRVYQCNPERTGFQHWYSVQTLGSLYPTKDRQPPFDLQGSEIGSIAVAPLNSTTADPMDVIPVIYYYPDGSWVGTSRPLATTTREEGRAERGDAANLDDHLEPAAFNSEDGYLSHAKYVVRLGSLDGAVPAPADCDMKGKTVIKPFTAYYLMYTDQQGEELLRTEREEWQRMIEEYRPSDNGLGF</sequence>
<accession>A0A077WS28</accession>
<dbReference type="EMBL" id="LK023335">
    <property type="protein sequence ID" value="CDS10436.1"/>
    <property type="molecule type" value="Genomic_DNA"/>
</dbReference>
<organism evidence="2">
    <name type="scientific">Lichtheimia ramosa</name>
    <dbReference type="NCBI Taxonomy" id="688394"/>
    <lineage>
        <taxon>Eukaryota</taxon>
        <taxon>Fungi</taxon>
        <taxon>Fungi incertae sedis</taxon>
        <taxon>Mucoromycota</taxon>
        <taxon>Mucoromycotina</taxon>
        <taxon>Mucoromycetes</taxon>
        <taxon>Mucorales</taxon>
        <taxon>Lichtheimiaceae</taxon>
        <taxon>Lichtheimia</taxon>
    </lineage>
</organism>
<name>A0A077WS28_9FUNG</name>
<dbReference type="AlphaFoldDB" id="A0A077WS28"/>